<keyword evidence="2" id="KW-1185">Reference proteome</keyword>
<dbReference type="EMBL" id="QTSX02004821">
    <property type="protein sequence ID" value="KAJ9063621.1"/>
    <property type="molecule type" value="Genomic_DNA"/>
</dbReference>
<proteinExistence type="predicted"/>
<accession>A0ACC2SN68</accession>
<evidence type="ECO:0000313" key="1">
    <source>
        <dbReference type="EMBL" id="KAJ9063621.1"/>
    </source>
</evidence>
<sequence length="232" mass="26284">MPSQITEEITVAGLLGRMRLQKHTASLIAASNNPVIKPSIKLIEVSKTSKLDLGNYNSRSYKKNWMEIERSHLQAYEYLCHMSEAKQWIEVCIQADLGPLEDLGMALQNGVHLACLAKIFQPKIVKRIFAGEKLQFRHSDNINFFLEAIQASGLPKTFLFELTDLYSRKNIPKVIYCIHAFSHLLNKKGLAPGIKDLVGYLDFTDDQLINTKQELDLAGCNFSSLLKCRKRS</sequence>
<dbReference type="Proteomes" id="UP001165960">
    <property type="component" value="Unassembled WGS sequence"/>
</dbReference>
<comment type="caution">
    <text evidence="1">The sequence shown here is derived from an EMBL/GenBank/DDBJ whole genome shotgun (WGS) entry which is preliminary data.</text>
</comment>
<organism evidence="1 2">
    <name type="scientific">Entomophthora muscae</name>
    <dbReference type="NCBI Taxonomy" id="34485"/>
    <lineage>
        <taxon>Eukaryota</taxon>
        <taxon>Fungi</taxon>
        <taxon>Fungi incertae sedis</taxon>
        <taxon>Zoopagomycota</taxon>
        <taxon>Entomophthoromycotina</taxon>
        <taxon>Entomophthoromycetes</taxon>
        <taxon>Entomophthorales</taxon>
        <taxon>Entomophthoraceae</taxon>
        <taxon>Entomophthora</taxon>
    </lineage>
</organism>
<protein>
    <submittedName>
        <fullName evidence="1">Iqgap- protein</fullName>
    </submittedName>
</protein>
<name>A0ACC2SN68_9FUNG</name>
<reference evidence="1" key="1">
    <citation type="submission" date="2022-04" db="EMBL/GenBank/DDBJ databases">
        <title>Genome of the entomopathogenic fungus Entomophthora muscae.</title>
        <authorList>
            <person name="Elya C."/>
            <person name="Lovett B.R."/>
            <person name="Lee E."/>
            <person name="Macias A.M."/>
            <person name="Hajek A.E."/>
            <person name="De Bivort B.L."/>
            <person name="Kasson M.T."/>
            <person name="De Fine Licht H.H."/>
            <person name="Stajich J.E."/>
        </authorList>
    </citation>
    <scope>NUCLEOTIDE SEQUENCE</scope>
    <source>
        <strain evidence="1">Berkeley</strain>
    </source>
</reference>
<gene>
    <name evidence="1" type="primary">IQG1_3</name>
    <name evidence="1" type="ORF">DSO57_1038967</name>
</gene>
<evidence type="ECO:0000313" key="2">
    <source>
        <dbReference type="Proteomes" id="UP001165960"/>
    </source>
</evidence>